<dbReference type="InterPro" id="IPR052255">
    <property type="entry name" value="RNA_pol_II_subunit5-mediator"/>
</dbReference>
<gene>
    <name evidence="1" type="ORF">SPARVUS_LOCUS7217003</name>
</gene>
<evidence type="ECO:0000313" key="1">
    <source>
        <dbReference type="EMBL" id="CAI9571285.1"/>
    </source>
</evidence>
<proteinExistence type="predicted"/>
<dbReference type="PANTHER" id="PTHR15111:SF0">
    <property type="entry name" value="UNCONVENTIONAL PREFOLDIN RPB5 INTERACTOR 1"/>
    <property type="match status" value="1"/>
</dbReference>
<name>A0ABN9DFA3_9NEOB</name>
<protein>
    <submittedName>
        <fullName evidence="1">Uncharacterized protein</fullName>
    </submittedName>
</protein>
<sequence>VVSGCQDKIQHWKKVESDYDALQERLGSLPDRLSYDIMVPFGPASFYARSPRPNQRSHCFARGQLVCQMFSQTSHGLVDHRKKRPHPGCRSIGSTTDRSIVSVGGRGVLDELADLNTPTH</sequence>
<dbReference type="PANTHER" id="PTHR15111">
    <property type="entry name" value="RNA POLYMERASE II SUBUNIT 5-MEDIATING PROTEIN NNX3"/>
    <property type="match status" value="1"/>
</dbReference>
<dbReference type="Proteomes" id="UP001162483">
    <property type="component" value="Unassembled WGS sequence"/>
</dbReference>
<reference evidence="1" key="1">
    <citation type="submission" date="2023-05" db="EMBL/GenBank/DDBJ databases">
        <authorList>
            <person name="Stuckert A."/>
        </authorList>
    </citation>
    <scope>NUCLEOTIDE SEQUENCE</scope>
</reference>
<evidence type="ECO:0000313" key="2">
    <source>
        <dbReference type="Proteomes" id="UP001162483"/>
    </source>
</evidence>
<keyword evidence="2" id="KW-1185">Reference proteome</keyword>
<dbReference type="EMBL" id="CATNWA010014390">
    <property type="protein sequence ID" value="CAI9571285.1"/>
    <property type="molecule type" value="Genomic_DNA"/>
</dbReference>
<accession>A0ABN9DFA3</accession>
<feature type="non-terminal residue" evidence="1">
    <location>
        <position position="1"/>
    </location>
</feature>
<organism evidence="1 2">
    <name type="scientific">Staurois parvus</name>
    <dbReference type="NCBI Taxonomy" id="386267"/>
    <lineage>
        <taxon>Eukaryota</taxon>
        <taxon>Metazoa</taxon>
        <taxon>Chordata</taxon>
        <taxon>Craniata</taxon>
        <taxon>Vertebrata</taxon>
        <taxon>Euteleostomi</taxon>
        <taxon>Amphibia</taxon>
        <taxon>Batrachia</taxon>
        <taxon>Anura</taxon>
        <taxon>Neobatrachia</taxon>
        <taxon>Ranoidea</taxon>
        <taxon>Ranidae</taxon>
        <taxon>Staurois</taxon>
    </lineage>
</organism>
<comment type="caution">
    <text evidence="1">The sequence shown here is derived from an EMBL/GenBank/DDBJ whole genome shotgun (WGS) entry which is preliminary data.</text>
</comment>